<keyword evidence="1 2" id="KW-0344">Guanine-nucleotide releasing factor</keyword>
<feature type="compositionally biased region" description="Basic and acidic residues" evidence="3">
    <location>
        <begin position="232"/>
        <end position="249"/>
    </location>
</feature>
<evidence type="ECO:0000256" key="2">
    <source>
        <dbReference type="PROSITE-ProRule" id="PRU00168"/>
    </source>
</evidence>
<dbReference type="SMART" id="SM00147">
    <property type="entry name" value="RasGEF"/>
    <property type="match status" value="1"/>
</dbReference>
<dbReference type="SUPFAM" id="SSF48366">
    <property type="entry name" value="Ras GEF"/>
    <property type="match status" value="1"/>
</dbReference>
<dbReference type="HOGENOM" id="CLU_001471_0_0_1"/>
<dbReference type="Gene3D" id="1.10.840.10">
    <property type="entry name" value="Ras guanine-nucleotide exchange factors catalytic domain"/>
    <property type="match status" value="1"/>
</dbReference>
<dbReference type="InterPro" id="IPR008937">
    <property type="entry name" value="Ras-like_GEF"/>
</dbReference>
<feature type="region of interest" description="Disordered" evidence="3">
    <location>
        <begin position="325"/>
        <end position="344"/>
    </location>
</feature>
<dbReference type="InterPro" id="IPR023578">
    <property type="entry name" value="Ras_GEF_dom_sf"/>
</dbReference>
<dbReference type="PANTHER" id="PTHR23113">
    <property type="entry name" value="GUANINE NUCLEOTIDE EXCHANGE FACTOR"/>
    <property type="match status" value="1"/>
</dbReference>
<feature type="compositionally biased region" description="Basic residues" evidence="3">
    <location>
        <begin position="69"/>
        <end position="80"/>
    </location>
</feature>
<feature type="compositionally biased region" description="Polar residues" evidence="3">
    <location>
        <begin position="27"/>
        <end position="41"/>
    </location>
</feature>
<feature type="compositionally biased region" description="Basic and acidic residues" evidence="3">
    <location>
        <begin position="656"/>
        <end position="669"/>
    </location>
</feature>
<dbReference type="STRING" id="212818.A0A0D2A7S7"/>
<feature type="domain" description="Ras-GEF" evidence="4">
    <location>
        <begin position="1415"/>
        <end position="1659"/>
    </location>
</feature>
<evidence type="ECO:0000313" key="6">
    <source>
        <dbReference type="EMBL" id="KIV94998.1"/>
    </source>
</evidence>
<dbReference type="InterPro" id="IPR036964">
    <property type="entry name" value="RASGEF_cat_dom_sf"/>
</dbReference>
<dbReference type="GO" id="GO:0007265">
    <property type="term" value="P:Ras protein signal transduction"/>
    <property type="evidence" value="ECO:0007669"/>
    <property type="project" value="TreeGrafter"/>
</dbReference>
<dbReference type="VEuPathDB" id="FungiDB:PV10_02707"/>
<dbReference type="EMBL" id="KN847521">
    <property type="protein sequence ID" value="KIV94998.1"/>
    <property type="molecule type" value="Genomic_DNA"/>
</dbReference>
<evidence type="ECO:0000256" key="1">
    <source>
        <dbReference type="ARBA" id="ARBA00022658"/>
    </source>
</evidence>
<keyword evidence="7" id="KW-1185">Reference proteome</keyword>
<feature type="region of interest" description="Disordered" evidence="3">
    <location>
        <begin position="1118"/>
        <end position="1144"/>
    </location>
</feature>
<accession>A0A0D2A7S7</accession>
<evidence type="ECO:0000259" key="5">
    <source>
        <dbReference type="PROSITE" id="PS50212"/>
    </source>
</evidence>
<dbReference type="PANTHER" id="PTHR23113:SF363">
    <property type="entry name" value="PROTEIN SON OF SEVENLESS"/>
    <property type="match status" value="1"/>
</dbReference>
<gene>
    <name evidence="6" type="ORF">PV10_02707</name>
</gene>
<dbReference type="InterPro" id="IPR000651">
    <property type="entry name" value="Ras-like_Gua-exchang_fac_N"/>
</dbReference>
<feature type="compositionally biased region" description="Basic and acidic residues" evidence="3">
    <location>
        <begin position="1368"/>
        <end position="1377"/>
    </location>
</feature>
<evidence type="ECO:0000256" key="3">
    <source>
        <dbReference type="SAM" id="MobiDB-lite"/>
    </source>
</evidence>
<feature type="compositionally biased region" description="Basic and acidic residues" evidence="3">
    <location>
        <begin position="709"/>
        <end position="723"/>
    </location>
</feature>
<feature type="region of interest" description="Disordered" evidence="3">
    <location>
        <begin position="1359"/>
        <end position="1396"/>
    </location>
</feature>
<evidence type="ECO:0008006" key="8">
    <source>
        <dbReference type="Google" id="ProtNLM"/>
    </source>
</evidence>
<feature type="compositionally biased region" description="Basic and acidic residues" evidence="3">
    <location>
        <begin position="983"/>
        <end position="993"/>
    </location>
</feature>
<dbReference type="CDD" id="cd06224">
    <property type="entry name" value="REM"/>
    <property type="match status" value="1"/>
</dbReference>
<dbReference type="GO" id="GO:0005085">
    <property type="term" value="F:guanyl-nucleotide exchange factor activity"/>
    <property type="evidence" value="ECO:0007669"/>
    <property type="project" value="UniProtKB-KW"/>
</dbReference>
<dbReference type="OMA" id="ICNYATM"/>
<dbReference type="InterPro" id="IPR001895">
    <property type="entry name" value="RASGEF_cat_dom"/>
</dbReference>
<proteinExistence type="predicted"/>
<name>A0A0D2A7S7_EXOME</name>
<dbReference type="RefSeq" id="XP_016226572.1">
    <property type="nucleotide sequence ID" value="XM_016367054.1"/>
</dbReference>
<dbReference type="Proteomes" id="UP000054302">
    <property type="component" value="Unassembled WGS sequence"/>
</dbReference>
<feature type="region of interest" description="Disordered" evidence="3">
    <location>
        <begin position="163"/>
        <end position="256"/>
    </location>
</feature>
<feature type="region of interest" description="Disordered" evidence="3">
    <location>
        <begin position="634"/>
        <end position="674"/>
    </location>
</feature>
<feature type="compositionally biased region" description="Polar residues" evidence="3">
    <location>
        <begin position="82"/>
        <end position="93"/>
    </location>
</feature>
<feature type="compositionally biased region" description="Basic and acidic residues" evidence="3">
    <location>
        <begin position="94"/>
        <end position="104"/>
    </location>
</feature>
<dbReference type="SMART" id="SM00229">
    <property type="entry name" value="RasGEFN"/>
    <property type="match status" value="1"/>
</dbReference>
<feature type="region of interest" description="Disordered" evidence="3">
    <location>
        <begin position="754"/>
        <end position="777"/>
    </location>
</feature>
<evidence type="ECO:0000259" key="4">
    <source>
        <dbReference type="PROSITE" id="PS50009"/>
    </source>
</evidence>
<feature type="compositionally biased region" description="Basic and acidic residues" evidence="3">
    <location>
        <begin position="941"/>
        <end position="968"/>
    </location>
</feature>
<feature type="region of interest" description="Disordered" evidence="3">
    <location>
        <begin position="699"/>
        <end position="729"/>
    </location>
</feature>
<feature type="region of interest" description="Disordered" evidence="3">
    <location>
        <begin position="938"/>
        <end position="1017"/>
    </location>
</feature>
<feature type="region of interest" description="Disordered" evidence="3">
    <location>
        <begin position="27"/>
        <end position="104"/>
    </location>
</feature>
<reference evidence="6 7" key="1">
    <citation type="submission" date="2015-01" db="EMBL/GenBank/DDBJ databases">
        <title>The Genome Sequence of Exophiala mesophila CBS40295.</title>
        <authorList>
            <consortium name="The Broad Institute Genomics Platform"/>
            <person name="Cuomo C."/>
            <person name="de Hoog S."/>
            <person name="Gorbushina A."/>
            <person name="Stielow B."/>
            <person name="Teixiera M."/>
            <person name="Abouelleil A."/>
            <person name="Chapman S.B."/>
            <person name="Priest M."/>
            <person name="Young S.K."/>
            <person name="Wortman J."/>
            <person name="Nusbaum C."/>
            <person name="Birren B."/>
        </authorList>
    </citation>
    <scope>NUCLEOTIDE SEQUENCE [LARGE SCALE GENOMIC DNA]</scope>
    <source>
        <strain evidence="6 7">CBS 40295</strain>
    </source>
</reference>
<feature type="compositionally biased region" description="Polar residues" evidence="3">
    <location>
        <begin position="165"/>
        <end position="179"/>
    </location>
</feature>
<organism evidence="6 7">
    <name type="scientific">Exophiala mesophila</name>
    <name type="common">Black yeast-like fungus</name>
    <dbReference type="NCBI Taxonomy" id="212818"/>
    <lineage>
        <taxon>Eukaryota</taxon>
        <taxon>Fungi</taxon>
        <taxon>Dikarya</taxon>
        <taxon>Ascomycota</taxon>
        <taxon>Pezizomycotina</taxon>
        <taxon>Eurotiomycetes</taxon>
        <taxon>Chaetothyriomycetidae</taxon>
        <taxon>Chaetothyriales</taxon>
        <taxon>Herpotrichiellaceae</taxon>
        <taxon>Exophiala</taxon>
    </lineage>
</organism>
<dbReference type="OrthoDB" id="426293at2759"/>
<feature type="region of interest" description="Disordered" evidence="3">
    <location>
        <begin position="1259"/>
        <end position="1289"/>
    </location>
</feature>
<dbReference type="Gene3D" id="1.20.870.10">
    <property type="entry name" value="Son of sevenless (SoS) protein Chain: S domain 1"/>
    <property type="match status" value="1"/>
</dbReference>
<dbReference type="GO" id="GO:0005886">
    <property type="term" value="C:plasma membrane"/>
    <property type="evidence" value="ECO:0007669"/>
    <property type="project" value="TreeGrafter"/>
</dbReference>
<feature type="compositionally biased region" description="Polar residues" evidence="3">
    <location>
        <begin position="969"/>
        <end position="981"/>
    </location>
</feature>
<protein>
    <recommendedName>
        <fullName evidence="8">Guanine nucleotide exchange factor LTE1</fullName>
    </recommendedName>
</protein>
<sequence>MVSDTSLSTRVSLITLDPAVASQITATPGTTIAPSTSQYASSPRKGTKTPTPDLSRRHIRNNSAPTTAGKKRSNSLRRVKNSTELLRQRSTNSSKKDVKAENPTDVRAGRNFIVGNVGTGGILYLTPSTYQSHAQKPSLTSLSSTRTPVTAPAFLDLEHLLPPETQANPSNQSDPSVYPQSAAPHSPPKPFDKRAIAANHGRSQSFSTVEEHRQSLSAPKSRTLRIVIQRPETARSDNARDSVQDDRQDLSPTLSVPIPHYRIGTFRFSAQGTPVLRGSSFTRGSATPSDVTATMATTRLDQYFNGPPASSLKALSRIDQTTFGQFRPSSSNVNEPPPEQVPASSIQPNVFAELSGIYDDPSVVRYCHNVREITAATPARIIAQISSDSFMDYELVSDFFLTFRCYMSTFSVLDYLLARLRWAIGRLEDDGRIIRVRTFAALRHWILNYFMDDFFVDRQLRERFCTEINKLYRDVKNNPDSGFSDLKLLRDLKRCWNGRCSLCWTHEYFELDGDQNDDLIPGGADDNDEYPPQPPAVAVSLHPPTEMPPSEILQGPSTSWFEIPRASANQHLRNHSILSDQISPSLDSDGSLQANSCFPKNLLRSGAGEETHAKGPHPVSVQLRRKNAPATLHVNTQPGLAPKSLGHRRGASSVDSNRETTPRQTEHEPPSLFVDDGSIIRGLLYSPSAPFVQIVSSFSPSATEPSDSADERPRIRRPQDHATHGGRNLFGSLRKVLGGRNGADDLTVLTISQPTNESAGHGHKPQNSLKTSASHDELGSKTMAPMQRKGEIRIDLLCAAVCQNYEGRFPSKHRVTYGPLYATNNLNPILDQNNAKLGNSGADRRATAQSGSILIIDDTGPDVPTMSGALRPLNLSELQRGGPRYGTDMLHPESFRSDPKLSFDAVATQRSSDVLGEAMHNTGSGSSIGSVGIFSSQNPVEDLRSTPGKTDHADKVDGPTVETIKDTDLSQALSTEEQPITSGEKDLDRHAPVDDDEVEHASSSGPAHTLRRRPGGDLRMVENVQQLDHSIHHQSFDTASTVSRSPNDSLLLMRTDTNRTVRRDAQPPNKVVSMINTHSSQHLRPSFEAAVAGFSDIPDDDDGGLEATLLKLEGRYEKRSPPINQHPIDVAGKRRSLPDLQASSEIDLGRVNEETSHSLHGDGLDLPRRETQAAPAMSHPTDNMTREITHVVTEVEPSSPRSSIFGLATESVAESENSFGSLPLLKREAGHGSTVPAAASKVTREVEYVAPGYFAQDPPQLFHLPKGPPPSGNKNAHGRSLSRPDTADESAKSFLLDEDENLSDLSSDISVDIINHSEVVDRSISPMLAAPGTAISGLEIPAHPLTYASVVNLAAPEVSSTVPLPSPKEGKGLDPEKLGPPQAKVQKHGSFGKSTAPLTRLPPGPAHLPFVLACDSQVLAQQMTLVEKSALAEVEWSDLVEMRWDSKAAEVLDWVDCLMDLDIRGVDLVITRFNLVVKWVMSEIVLTRDINERARVITKYIHVAAHARRLHNYATMLQLTIALTSTDCARLTKTWELVSGPDMSLLKHMEMLVQPVRNFHDLRVEMESADPTDGCIPFIGLYVHDLTYNAQKPSRIPGGPGGEMLVNFERYRTCAVIVKGLLRLIDASSRYTFEPRPGVIERCLWMAALPDESIRIASKSLED</sequence>
<evidence type="ECO:0000313" key="7">
    <source>
        <dbReference type="Proteomes" id="UP000054302"/>
    </source>
</evidence>
<dbReference type="GeneID" id="27320552"/>
<dbReference type="PROSITE" id="PS50212">
    <property type="entry name" value="RASGEF_NTER"/>
    <property type="match status" value="1"/>
</dbReference>
<dbReference type="Pfam" id="PF00617">
    <property type="entry name" value="RasGEF"/>
    <property type="match status" value="1"/>
</dbReference>
<feature type="domain" description="N-terminal Ras-GEF" evidence="5">
    <location>
        <begin position="369"/>
        <end position="493"/>
    </location>
</feature>
<dbReference type="PROSITE" id="PS50009">
    <property type="entry name" value="RASGEF_CAT"/>
    <property type="match status" value="1"/>
</dbReference>
<dbReference type="Pfam" id="PF00618">
    <property type="entry name" value="RasGEF_N"/>
    <property type="match status" value="1"/>
</dbReference>